<feature type="domain" description="ATPase" evidence="1">
    <location>
        <begin position="20"/>
        <end position="239"/>
    </location>
</feature>
<evidence type="ECO:0000313" key="3">
    <source>
        <dbReference type="EMBL" id="KAA6345340.1"/>
    </source>
</evidence>
<dbReference type="EMBL" id="SNRY01000175">
    <property type="protein sequence ID" value="KAA6345324.1"/>
    <property type="molecule type" value="Genomic_DNA"/>
</dbReference>
<evidence type="ECO:0000259" key="1">
    <source>
        <dbReference type="Pfam" id="PF01637"/>
    </source>
</evidence>
<dbReference type="InterPro" id="IPR011579">
    <property type="entry name" value="ATPase_dom"/>
</dbReference>
<dbReference type="SUPFAM" id="SSF52540">
    <property type="entry name" value="P-loop containing nucleoside triphosphate hydrolases"/>
    <property type="match status" value="1"/>
</dbReference>
<dbReference type="EMBL" id="SNRY01000175">
    <property type="protein sequence ID" value="KAA6345340.1"/>
    <property type="molecule type" value="Genomic_DNA"/>
</dbReference>
<protein>
    <recommendedName>
        <fullName evidence="1">ATPase domain-containing protein</fullName>
    </recommendedName>
</protein>
<reference evidence="3" key="1">
    <citation type="submission" date="2019-03" db="EMBL/GenBank/DDBJ databases">
        <title>Single cell metagenomics reveals metabolic interactions within the superorganism composed of flagellate Streblomastix strix and complex community of Bacteroidetes bacteria on its surface.</title>
        <authorList>
            <person name="Treitli S.C."/>
            <person name="Kolisko M."/>
            <person name="Husnik F."/>
            <person name="Keeling P."/>
            <person name="Hampl V."/>
        </authorList>
    </citation>
    <scope>NUCLEOTIDE SEQUENCE</scope>
    <source>
        <strain evidence="3">STM</strain>
    </source>
</reference>
<gene>
    <name evidence="2" type="ORF">EZS27_007088</name>
    <name evidence="3" type="ORF">EZS27_007104</name>
</gene>
<evidence type="ECO:0000313" key="2">
    <source>
        <dbReference type="EMBL" id="KAA6345324.1"/>
    </source>
</evidence>
<proteinExistence type="predicted"/>
<dbReference type="PANTHER" id="PTHR34301:SF8">
    <property type="entry name" value="ATPASE DOMAIN-CONTAINING PROTEIN"/>
    <property type="match status" value="1"/>
</dbReference>
<accession>A0A5J4SJ86</accession>
<comment type="caution">
    <text evidence="3">The sequence shown here is derived from an EMBL/GenBank/DDBJ whole genome shotgun (WGS) entry which is preliminary data.</text>
</comment>
<dbReference type="GO" id="GO:0005524">
    <property type="term" value="F:ATP binding"/>
    <property type="evidence" value="ECO:0007669"/>
    <property type="project" value="InterPro"/>
</dbReference>
<dbReference type="AlphaFoldDB" id="A0A5J4SJ86"/>
<name>A0A5J4SJ86_9ZZZZ</name>
<sequence>MKEKLNNPFLVSGYHSPAYFCDRETETAKIISALSNDRNISLISPRRIGKTGLIHHVFYQLQEQDKNVSCFYLDIFSTQNLHEFVILLGKTVLGKLDTYSETMLKRVSSFFKSFRPAFSFDSLTSMPTVTLNLQPEQSETGLQEIFSYLRESGKRCYIAIDEFQQITDYPEKGVEALLRSYMQFLPNIKFIFAGSKKHLMDAMFSAVNRPFYQSTQKIGLKEIPIDTYRRFAVEIFESYEKTLEPAVFDVVYEKMLGHTWYIQFILNQVFATGNTNIAMPDVDRIIEDILQEENATFKTYCEVISAGQLRLLRAIAKEHKVSAPFEGAFMRKYNLTALSSVKLALKSLSNKTLILQDESGSYYVYDRFFSLWLEN</sequence>
<dbReference type="Gene3D" id="3.40.50.300">
    <property type="entry name" value="P-loop containing nucleotide triphosphate hydrolases"/>
    <property type="match status" value="1"/>
</dbReference>
<organism evidence="3">
    <name type="scientific">termite gut metagenome</name>
    <dbReference type="NCBI Taxonomy" id="433724"/>
    <lineage>
        <taxon>unclassified sequences</taxon>
        <taxon>metagenomes</taxon>
        <taxon>organismal metagenomes</taxon>
    </lineage>
</organism>
<dbReference type="PANTHER" id="PTHR34301">
    <property type="entry name" value="DNA-BINDING PROTEIN-RELATED"/>
    <property type="match status" value="1"/>
</dbReference>
<dbReference type="InterPro" id="IPR027417">
    <property type="entry name" value="P-loop_NTPase"/>
</dbReference>
<dbReference type="Pfam" id="PF01637">
    <property type="entry name" value="ATPase_2"/>
    <property type="match status" value="1"/>
</dbReference>